<dbReference type="AlphaFoldDB" id="A0A1L7GV55"/>
<evidence type="ECO:0000259" key="2">
    <source>
        <dbReference type="PROSITE" id="PS51704"/>
    </source>
</evidence>
<feature type="transmembrane region" description="Helical" evidence="1">
    <location>
        <begin position="260"/>
        <end position="281"/>
    </location>
</feature>
<proteinExistence type="predicted"/>
<feature type="transmembrane region" description="Helical" evidence="1">
    <location>
        <begin position="66"/>
        <end position="88"/>
    </location>
</feature>
<feature type="transmembrane region" description="Helical" evidence="1">
    <location>
        <begin position="165"/>
        <end position="184"/>
    </location>
</feature>
<feature type="transmembrane region" description="Helical" evidence="1">
    <location>
        <begin position="123"/>
        <end position="145"/>
    </location>
</feature>
<gene>
    <name evidence="3" type="ORF">BUW47_05015</name>
</gene>
<dbReference type="InterPro" id="IPR017946">
    <property type="entry name" value="PLC-like_Pdiesterase_TIM-brl"/>
</dbReference>
<dbReference type="InterPro" id="IPR030395">
    <property type="entry name" value="GP_PDE_dom"/>
</dbReference>
<evidence type="ECO:0000313" key="3">
    <source>
        <dbReference type="EMBL" id="APU45829.1"/>
    </source>
</evidence>
<dbReference type="RefSeq" id="WP_075667323.1">
    <property type="nucleotide sequence ID" value="NZ_AP024320.1"/>
</dbReference>
<protein>
    <submittedName>
        <fullName evidence="3">Glycerophosphodiester phosphodiesterase</fullName>
    </submittedName>
</protein>
<name>A0A1L7GV55_LIMFE</name>
<dbReference type="GO" id="GO:0008081">
    <property type="term" value="F:phosphoric diester hydrolase activity"/>
    <property type="evidence" value="ECO:0007669"/>
    <property type="project" value="InterPro"/>
</dbReference>
<dbReference type="Proteomes" id="UP000185427">
    <property type="component" value="Chromosome"/>
</dbReference>
<feature type="transmembrane region" description="Helical" evidence="1">
    <location>
        <begin position="196"/>
        <end position="215"/>
    </location>
</feature>
<reference evidence="3 4" key="1">
    <citation type="submission" date="2016-12" db="EMBL/GenBank/DDBJ databases">
        <title>Complete Genome Sequence of Lactobacillus fermentum Strain SNUV175, a Probiotic for Treatment of Bacterial Vaginosis.</title>
        <authorList>
            <person name="Lee S."/>
            <person name="You H.J."/>
            <person name="Kwon B."/>
            <person name="Ko G."/>
        </authorList>
    </citation>
    <scope>NUCLEOTIDE SEQUENCE [LARGE SCALE GENOMIC DNA]</scope>
    <source>
        <strain evidence="3 4">SNUV175</strain>
    </source>
</reference>
<dbReference type="PROSITE" id="PS51704">
    <property type="entry name" value="GP_PDE"/>
    <property type="match status" value="1"/>
</dbReference>
<evidence type="ECO:0000313" key="4">
    <source>
        <dbReference type="Proteomes" id="UP000185427"/>
    </source>
</evidence>
<dbReference type="SUPFAM" id="SSF51695">
    <property type="entry name" value="PLC-like phosphodiesterases"/>
    <property type="match status" value="1"/>
</dbReference>
<sequence>MQALKLNLMSVRRVGLAGFGLVASLDLVATWLLTPLLRLVTTFLLAQAAIPFVSVDNVVTLLTTHPLIVCALLVEVCVVLALLGLQVLVAFSGLRLLVAGRFSFAGWLATCRQQVVNLGWRGALAWVPLLIVAMPIATLLFRTPLLVNIKADAFILDYLTRRPSLMIGGVLVYAACLFIVVRWLSWGRVKRALGLALWWGAWSWLVNGLVVLVNHGDAPTWLALSGLLIAQVAAELALSATALGLVATPQKASGYHQWRPWWLLILVVFVFAAMPSDWTYLTTKLAAPLTVAHRGVDGQNGVPNSIAVLKKTHRAAHPDFVEMDVHETADYQFVVVHDENLKQLTGVDKAPHQLTLKQLTKLVAKQDGYRAKLVSFDDYLAAAEQNHQRLIVELKATPHDSKGLLARFNQRYGARLIKDGDMVHSLDYAYVAKLHRLNPKLTVLYCMAYNFTNPAREADGVTAEYSTLNHRFIDTAHQGNQLVMAWTVNNAGAMKQALFDHADGVITDRVSTLNKVIKEVRTNDTLESRLVNYFNPLPNLE</sequence>
<keyword evidence="1" id="KW-0812">Transmembrane</keyword>
<evidence type="ECO:0000256" key="1">
    <source>
        <dbReference type="SAM" id="Phobius"/>
    </source>
</evidence>
<organism evidence="3 4">
    <name type="scientific">Limosilactobacillus fermentum</name>
    <name type="common">Lactobacillus fermentum</name>
    <dbReference type="NCBI Taxonomy" id="1613"/>
    <lineage>
        <taxon>Bacteria</taxon>
        <taxon>Bacillati</taxon>
        <taxon>Bacillota</taxon>
        <taxon>Bacilli</taxon>
        <taxon>Lactobacillales</taxon>
        <taxon>Lactobacillaceae</taxon>
        <taxon>Limosilactobacillus</taxon>
    </lineage>
</organism>
<feature type="domain" description="GP-PDE" evidence="2">
    <location>
        <begin position="288"/>
        <end position="517"/>
    </location>
</feature>
<dbReference type="GO" id="GO:0006629">
    <property type="term" value="P:lipid metabolic process"/>
    <property type="evidence" value="ECO:0007669"/>
    <property type="project" value="InterPro"/>
</dbReference>
<keyword evidence="1" id="KW-0472">Membrane</keyword>
<dbReference type="Pfam" id="PF03009">
    <property type="entry name" value="GDPD"/>
    <property type="match status" value="1"/>
</dbReference>
<dbReference type="InterPro" id="IPR018476">
    <property type="entry name" value="GlyceroP-diester-Pdiesterase_M"/>
</dbReference>
<accession>A0A1L7GV55</accession>
<dbReference type="PANTHER" id="PTHR46211">
    <property type="entry name" value="GLYCEROPHOSPHORYL DIESTER PHOSPHODIESTERASE"/>
    <property type="match status" value="1"/>
</dbReference>
<feature type="transmembrane region" description="Helical" evidence="1">
    <location>
        <begin position="221"/>
        <end position="248"/>
    </location>
</feature>
<dbReference type="OrthoDB" id="384721at2"/>
<keyword evidence="1" id="KW-1133">Transmembrane helix</keyword>
<dbReference type="Gene3D" id="3.20.20.190">
    <property type="entry name" value="Phosphatidylinositol (PI) phosphodiesterase"/>
    <property type="match status" value="1"/>
</dbReference>
<dbReference type="PANTHER" id="PTHR46211:SF8">
    <property type="entry name" value="PHOSPHODIESTERASE"/>
    <property type="match status" value="1"/>
</dbReference>
<dbReference type="EMBL" id="CP019030">
    <property type="protein sequence ID" value="APU45829.1"/>
    <property type="molecule type" value="Genomic_DNA"/>
</dbReference>
<dbReference type="CDD" id="cd08579">
    <property type="entry name" value="GDPD_memb_like"/>
    <property type="match status" value="1"/>
</dbReference>
<dbReference type="Pfam" id="PF10110">
    <property type="entry name" value="GPDPase_memb"/>
    <property type="match status" value="1"/>
</dbReference>
<feature type="transmembrane region" description="Helical" evidence="1">
    <location>
        <begin position="14"/>
        <end position="33"/>
    </location>
</feature>